<name>A0ABW2PX33_9BACL</name>
<organism evidence="2 3">
    <name type="scientific">Scopulibacillus cellulosilyticus</name>
    <dbReference type="NCBI Taxonomy" id="2665665"/>
    <lineage>
        <taxon>Bacteria</taxon>
        <taxon>Bacillati</taxon>
        <taxon>Bacillota</taxon>
        <taxon>Bacilli</taxon>
        <taxon>Bacillales</taxon>
        <taxon>Sporolactobacillaceae</taxon>
        <taxon>Scopulibacillus</taxon>
    </lineage>
</organism>
<evidence type="ECO:0000259" key="1">
    <source>
        <dbReference type="Pfam" id="PF04909"/>
    </source>
</evidence>
<gene>
    <name evidence="2" type="ORF">ACFQRG_07625</name>
</gene>
<keyword evidence="3" id="KW-1185">Reference proteome</keyword>
<proteinExistence type="predicted"/>
<comment type="caution">
    <text evidence="2">The sequence shown here is derived from an EMBL/GenBank/DDBJ whole genome shotgun (WGS) entry which is preliminary data.</text>
</comment>
<dbReference type="InterPro" id="IPR006680">
    <property type="entry name" value="Amidohydro-rel"/>
</dbReference>
<dbReference type="Gene3D" id="3.20.20.140">
    <property type="entry name" value="Metal-dependent hydrolases"/>
    <property type="match status" value="1"/>
</dbReference>
<dbReference type="RefSeq" id="WP_380965264.1">
    <property type="nucleotide sequence ID" value="NZ_JBHTCO010000005.1"/>
</dbReference>
<accession>A0ABW2PX33</accession>
<feature type="domain" description="Amidohydrolase-related" evidence="1">
    <location>
        <begin position="222"/>
        <end position="346"/>
    </location>
</feature>
<dbReference type="PANTHER" id="PTHR43383:SF2">
    <property type="entry name" value="AMIDOHYDROLASE 2 FAMILY PROTEIN"/>
    <property type="match status" value="1"/>
</dbReference>
<reference evidence="3" key="1">
    <citation type="journal article" date="2019" name="Int. J. Syst. Evol. Microbiol.">
        <title>The Global Catalogue of Microorganisms (GCM) 10K type strain sequencing project: providing services to taxonomists for standard genome sequencing and annotation.</title>
        <authorList>
            <consortium name="The Broad Institute Genomics Platform"/>
            <consortium name="The Broad Institute Genome Sequencing Center for Infectious Disease"/>
            <person name="Wu L."/>
            <person name="Ma J."/>
        </authorList>
    </citation>
    <scope>NUCLEOTIDE SEQUENCE [LARGE SCALE GENOMIC DNA]</scope>
    <source>
        <strain evidence="3">CGMCC 1.16305</strain>
    </source>
</reference>
<dbReference type="InterPro" id="IPR032466">
    <property type="entry name" value="Metal_Hydrolase"/>
</dbReference>
<sequence length="389" mass="45329">MTLNLSQIKTIDVHCHPFIANQEPYTPEEFLKKLSLSVIPDMFKAGEKGTLKRIYPGMNMYMQITLKKLAEFFSCKPFLRDVVEKRNEMAQDFSKYTKLLFQDAHLQGLLVDFGYPTPQISRNEFKALTGVPQWEIHRIELVMDQLREECTEFGEFIEKYRDNLRQALNKKHMLGLKSIIAYRSGLEIGEKDENAARKQYEDFHHNERAKAKSFRDFCLHIAMEECTRANKVMHIHTGVGDGEVVLPKASPSLLIDMLRDKKYKDTKVHFVHGGYPWMEEAGFIASILPNVYLDISLQNPFMGHGVERIISQIFETAPFDKVMYGSDAFTVPEMNWLGVLLFKECFERVLNDWMKKDYMDKEMAQEVAEGVLFRNFENCYKEQLKELSV</sequence>
<dbReference type="Proteomes" id="UP001596505">
    <property type="component" value="Unassembled WGS sequence"/>
</dbReference>
<dbReference type="SUPFAM" id="SSF51556">
    <property type="entry name" value="Metallo-dependent hydrolases"/>
    <property type="match status" value="1"/>
</dbReference>
<dbReference type="PANTHER" id="PTHR43383">
    <property type="entry name" value="NODULIN 6"/>
    <property type="match status" value="1"/>
</dbReference>
<dbReference type="EMBL" id="JBHTCO010000005">
    <property type="protein sequence ID" value="MFC7392856.1"/>
    <property type="molecule type" value="Genomic_DNA"/>
</dbReference>
<protein>
    <submittedName>
        <fullName evidence="2">Amidohydrolase family protein</fullName>
    </submittedName>
</protein>
<evidence type="ECO:0000313" key="3">
    <source>
        <dbReference type="Proteomes" id="UP001596505"/>
    </source>
</evidence>
<dbReference type="Pfam" id="PF04909">
    <property type="entry name" value="Amidohydro_2"/>
    <property type="match status" value="1"/>
</dbReference>
<evidence type="ECO:0000313" key="2">
    <source>
        <dbReference type="EMBL" id="MFC7392856.1"/>
    </source>
</evidence>